<dbReference type="AlphaFoldDB" id="A0A085V6R8"/>
<name>A0A085V6R8_PSESX</name>
<proteinExistence type="predicted"/>
<evidence type="ECO:0000313" key="1">
    <source>
        <dbReference type="EMBL" id="KFE51131.1"/>
    </source>
</evidence>
<dbReference type="PATRIC" id="fig|317.174.peg.2890"/>
<sequence>MMGDRIQFKLKGADDLSAKFKELSAGMRNKVALPAAKDAMEIVLIDAKDRAARVDDPTTPNYIPANIALIERKKIGEEIGAVVVSVGVRKKKRGQAGGNTFYWWWVELGTEKTRARPFIRPALANNKEAVFKEFLSSAKFQLVKLGVN</sequence>
<gene>
    <name evidence="1" type="ORF">IV02_14105</name>
</gene>
<evidence type="ECO:0000313" key="2">
    <source>
        <dbReference type="Proteomes" id="UP000028643"/>
    </source>
</evidence>
<dbReference type="EMBL" id="JPQT01000106">
    <property type="protein sequence ID" value="KFE51131.1"/>
    <property type="molecule type" value="Genomic_DNA"/>
</dbReference>
<dbReference type="Pfam" id="PF04883">
    <property type="entry name" value="HK97-gp10_like"/>
    <property type="match status" value="1"/>
</dbReference>
<evidence type="ECO:0008006" key="3">
    <source>
        <dbReference type="Google" id="ProtNLM"/>
    </source>
</evidence>
<reference evidence="1 2" key="1">
    <citation type="submission" date="2014-07" db="EMBL/GenBank/DDBJ databases">
        <title>Draft Genome Sequences of Environmental Pseudomonas syringae strains.</title>
        <authorList>
            <person name="Baltrus D.A."/>
            <person name="Berge O."/>
            <person name="Morris C."/>
        </authorList>
    </citation>
    <scope>NUCLEOTIDE SEQUENCE [LARGE SCALE GENOMIC DNA]</scope>
    <source>
        <strain evidence="1 2">CEB003</strain>
    </source>
</reference>
<organism evidence="1 2">
    <name type="scientific">Pseudomonas syringae</name>
    <dbReference type="NCBI Taxonomy" id="317"/>
    <lineage>
        <taxon>Bacteria</taxon>
        <taxon>Pseudomonadati</taxon>
        <taxon>Pseudomonadota</taxon>
        <taxon>Gammaproteobacteria</taxon>
        <taxon>Pseudomonadales</taxon>
        <taxon>Pseudomonadaceae</taxon>
        <taxon>Pseudomonas</taxon>
    </lineage>
</organism>
<comment type="caution">
    <text evidence="1">The sequence shown here is derived from an EMBL/GenBank/DDBJ whole genome shotgun (WGS) entry which is preliminary data.</text>
</comment>
<dbReference type="InterPro" id="IPR010064">
    <property type="entry name" value="HK97-gp10_tail"/>
</dbReference>
<dbReference type="Proteomes" id="UP000028643">
    <property type="component" value="Unassembled WGS sequence"/>
</dbReference>
<dbReference type="NCBIfam" id="TIGR01725">
    <property type="entry name" value="phge_HK97_gp10"/>
    <property type="match status" value="1"/>
</dbReference>
<accession>A0A085V6R8</accession>
<protein>
    <recommendedName>
        <fullName evidence="3">HK97 gp10 family phage protein</fullName>
    </recommendedName>
</protein>